<evidence type="ECO:0008006" key="4">
    <source>
        <dbReference type="Google" id="ProtNLM"/>
    </source>
</evidence>
<organism evidence="2 3">
    <name type="scientific">Aquipseudomonas campi</name>
    <dbReference type="NCBI Taxonomy" id="2731681"/>
    <lineage>
        <taxon>Bacteria</taxon>
        <taxon>Pseudomonadati</taxon>
        <taxon>Pseudomonadota</taxon>
        <taxon>Gammaproteobacteria</taxon>
        <taxon>Pseudomonadales</taxon>
        <taxon>Pseudomonadaceae</taxon>
        <taxon>Aquipseudomonas</taxon>
    </lineage>
</organism>
<evidence type="ECO:0000313" key="3">
    <source>
        <dbReference type="Proteomes" id="UP000501379"/>
    </source>
</evidence>
<reference evidence="2" key="1">
    <citation type="submission" date="2020-07" db="EMBL/GenBank/DDBJ databases">
        <title>Nitrate ammonifying Pseudomonas campi sp. nov. isolated from German agricultural grassland.</title>
        <authorList>
            <person name="Timsy T."/>
            <person name="Ulrich A."/>
            <person name="Spanner T."/>
            <person name="Foesel B."/>
            <person name="Kolb S."/>
            <person name="Horn M.A."/>
            <person name="Behrendt U."/>
        </authorList>
    </citation>
    <scope>NUCLEOTIDE SEQUENCE</scope>
    <source>
        <strain evidence="2">S1-A32-2</strain>
    </source>
</reference>
<keyword evidence="1" id="KW-0472">Membrane</keyword>
<dbReference type="KEGG" id="pcam:HNE05_01275"/>
<keyword evidence="1" id="KW-0812">Transmembrane</keyword>
<evidence type="ECO:0000313" key="2">
    <source>
        <dbReference type="EMBL" id="QKE62056.1"/>
    </source>
</evidence>
<gene>
    <name evidence="2" type="ORF">HNE05_01275</name>
</gene>
<evidence type="ECO:0000256" key="1">
    <source>
        <dbReference type="SAM" id="Phobius"/>
    </source>
</evidence>
<dbReference type="Proteomes" id="UP000501379">
    <property type="component" value="Chromosome"/>
</dbReference>
<dbReference type="RefSeq" id="WP_173203453.1">
    <property type="nucleotide sequence ID" value="NZ_CP053697.2"/>
</dbReference>
<accession>A0A6M8FPN3</accession>
<feature type="transmembrane region" description="Helical" evidence="1">
    <location>
        <begin position="12"/>
        <end position="34"/>
    </location>
</feature>
<dbReference type="NCBIfam" id="NF038353">
    <property type="entry name" value="FxLYD_dom"/>
    <property type="match status" value="1"/>
</dbReference>
<sequence length="153" mass="17201">MTDNKPTLISKGFWLGIGLIIPIGFGMTLGSQLIRTSEGILHSNRDADTNYTHIATDYTKLIKIEHFKDQSQNGVIDIVGSLLNTGNEPIGSIKIEAEFFNKNGEFVMERSEYIDKKIQPQEAENFQISCDCEKQTPQDYEKITLTVTSAHNF</sequence>
<dbReference type="InterPro" id="IPR047676">
    <property type="entry name" value="FxLYD_dom"/>
</dbReference>
<dbReference type="EMBL" id="CP053697">
    <property type="protein sequence ID" value="QKE62056.1"/>
    <property type="molecule type" value="Genomic_DNA"/>
</dbReference>
<name>A0A6M8FPN3_9GAMM</name>
<keyword evidence="3" id="KW-1185">Reference proteome</keyword>
<keyword evidence="1" id="KW-1133">Transmembrane helix</keyword>
<protein>
    <recommendedName>
        <fullName evidence="4">DUF2393 domain-containing protein</fullName>
    </recommendedName>
</protein>
<proteinExistence type="predicted"/>
<dbReference type="AlphaFoldDB" id="A0A6M8FPN3"/>